<feature type="domain" description="POTRA" evidence="10">
    <location>
        <begin position="243"/>
        <end position="331"/>
    </location>
</feature>
<comment type="subunit">
    <text evidence="8">Part of the Bam complex.</text>
</comment>
<evidence type="ECO:0000256" key="9">
    <source>
        <dbReference type="NCBIfam" id="TIGR03303"/>
    </source>
</evidence>
<feature type="domain" description="POTRA" evidence="10">
    <location>
        <begin position="92"/>
        <end position="159"/>
    </location>
</feature>
<dbReference type="InterPro" id="IPR034746">
    <property type="entry name" value="POTRA"/>
</dbReference>
<dbReference type="PROSITE" id="PS51779">
    <property type="entry name" value="POTRA"/>
    <property type="match status" value="4"/>
</dbReference>
<dbReference type="InterPro" id="IPR000184">
    <property type="entry name" value="Bac_surfAg_D15"/>
</dbReference>
<evidence type="ECO:0000256" key="5">
    <source>
        <dbReference type="ARBA" id="ARBA00022737"/>
    </source>
</evidence>
<name>S3BB18_9BURK</name>
<dbReference type="Pfam" id="PF07244">
    <property type="entry name" value="POTRA"/>
    <property type="match status" value="4"/>
</dbReference>
<comment type="similarity">
    <text evidence="8">Belongs to the BamA family.</text>
</comment>
<accession>S3BB18</accession>
<evidence type="ECO:0000313" key="12">
    <source>
        <dbReference type="Proteomes" id="UP000014400"/>
    </source>
</evidence>
<comment type="caution">
    <text evidence="11">The sequence shown here is derived from an EMBL/GenBank/DDBJ whole genome shotgun (WGS) entry which is preliminary data.</text>
</comment>
<comment type="function">
    <text evidence="8">Part of the outer membrane protein assembly complex, which is involved in assembly and insertion of beta-barrel proteins into the outer membrane.</text>
</comment>
<dbReference type="eggNOG" id="COG4775">
    <property type="taxonomic scope" value="Bacteria"/>
</dbReference>
<organism evidence="11 12">
    <name type="scientific">Sutterella wadsworthensis HGA0223</name>
    <dbReference type="NCBI Taxonomy" id="1203554"/>
    <lineage>
        <taxon>Bacteria</taxon>
        <taxon>Pseudomonadati</taxon>
        <taxon>Pseudomonadota</taxon>
        <taxon>Betaproteobacteria</taxon>
        <taxon>Burkholderiales</taxon>
        <taxon>Sutterellaceae</taxon>
        <taxon>Sutterella</taxon>
    </lineage>
</organism>
<dbReference type="GO" id="GO:0043165">
    <property type="term" value="P:Gram-negative-bacterium-type cell outer membrane assembly"/>
    <property type="evidence" value="ECO:0007669"/>
    <property type="project" value="UniProtKB-UniRule"/>
</dbReference>
<evidence type="ECO:0000256" key="7">
    <source>
        <dbReference type="ARBA" id="ARBA00023237"/>
    </source>
</evidence>
<reference evidence="11 12" key="1">
    <citation type="submission" date="2013-04" db="EMBL/GenBank/DDBJ databases">
        <title>The Genome Sequence of Sutterella wadsworthensis HGA0223.</title>
        <authorList>
            <consortium name="The Broad Institute Genomics Platform"/>
            <person name="Earl A."/>
            <person name="Ward D."/>
            <person name="Feldgarden M."/>
            <person name="Gevers D."/>
            <person name="Schmidt T.M."/>
            <person name="Dover J."/>
            <person name="Dai D."/>
            <person name="Walker B."/>
            <person name="Young S."/>
            <person name="Zeng Q."/>
            <person name="Gargeya S."/>
            <person name="Fitzgerald M."/>
            <person name="Haas B."/>
            <person name="Abouelleil A."/>
            <person name="Allen A.W."/>
            <person name="Alvarado L."/>
            <person name="Arachchi H.M."/>
            <person name="Berlin A.M."/>
            <person name="Chapman S.B."/>
            <person name="Gainer-Dewar J."/>
            <person name="Goldberg J."/>
            <person name="Griggs A."/>
            <person name="Gujja S."/>
            <person name="Hansen M."/>
            <person name="Howarth C."/>
            <person name="Imamovic A."/>
            <person name="Ireland A."/>
            <person name="Larimer J."/>
            <person name="McCowan C."/>
            <person name="Murphy C."/>
            <person name="Pearson M."/>
            <person name="Poon T.W."/>
            <person name="Priest M."/>
            <person name="Roberts A."/>
            <person name="Saif S."/>
            <person name="Shea T."/>
            <person name="Sisk P."/>
            <person name="Sykes S."/>
            <person name="Wortman J."/>
            <person name="Nusbaum C."/>
            <person name="Birren B."/>
        </authorList>
    </citation>
    <scope>NUCLEOTIDE SEQUENCE [LARGE SCALE GENOMIC DNA]</scope>
    <source>
        <strain evidence="11 12">HGA0223</strain>
    </source>
</reference>
<evidence type="ECO:0000313" key="11">
    <source>
        <dbReference type="EMBL" id="EPD98508.1"/>
    </source>
</evidence>
<keyword evidence="5 8" id="KW-0677">Repeat</keyword>
<dbReference type="AlphaFoldDB" id="S3BB18"/>
<dbReference type="STRING" id="1203554.HMPREF1476_01547"/>
<sequence>MNGPRKRRSVSEVFSTPRRLERSVPCANLTTIFFGRCRLTLLSLMRPGSRAPKRPDTEFSVEREIVLQLPTITRLTAALAAAFVLAGSASAFTISDIRVEGLTRTEPGTVFSHLPFRAGDEYTAEKGVRAIRSLYQSGLFRDVSLTQDGDVVVVHVMERPAVATIETHGIKAFDKEAVEKSLRDVGLAEGRIFDNATLTRADQELRRQYLARGYYGASVKTTVTPLERNRVRITVNVDEGSASSIASIRITGNHLYDSDDLLDLMQLGTPNWFSWYTKRDLYSREKLAADLETIRSFYMNQGYLDFKIDSVQVSVAPDKSNVYITINLTEGEKYTIRSAKLQGDLLGLDDQLNALVTLKAGEVYNAQAVKDVSTALTDKLSTLGYAFASANANPISNAEDRTVDIVYTIDPGRRAYVRRVNITGNNRTHDEVIRREVRQYESAWFDSDKVKLSRDRIDRLGYFESVTAEPKPVPGTRDQVDLEVNVKERPTGSISLGAGYSTSEGIILSAGFAQNNVFGTGNSVSVDVNTSKSQRTYALSVTEPYVTPEGISRTYDLYDRKVDLEELDVADVKYETRGAGVSWGIPFTELDRVFLGTRVESTHVDANPRSPRRYQNYVEKFGDNPVSVALTLGWSRDSRDNSLAPTRGVYQRLSGELGLPGLDIQYYKATYQYQHYIPLSRTWTLALNGEVGWGDVYGSTDQFPFFKNFYVGGIGSVRGYDSGTLGPKDYSANSDGDNLGGDRMITGNIEILAPLPGGDRTLRIFGFLDAGYAWGYEGDQHGNYTRQKIDFADLRYSTGFGIAWISPLGPLKFSIAFPLNDKEGDDTQRFQFQIGTGF</sequence>
<dbReference type="HAMAP" id="MF_01430">
    <property type="entry name" value="OM_assembly_BamA"/>
    <property type="match status" value="1"/>
</dbReference>
<dbReference type="Pfam" id="PF01103">
    <property type="entry name" value="Omp85"/>
    <property type="match status" value="1"/>
</dbReference>
<evidence type="ECO:0000256" key="4">
    <source>
        <dbReference type="ARBA" id="ARBA00022729"/>
    </source>
</evidence>
<proteinExistence type="inferred from homology"/>
<dbReference type="PANTHER" id="PTHR12815:SF23">
    <property type="entry name" value="OUTER MEMBRANE PROTEIN ASSEMBLY FACTOR BAMA"/>
    <property type="match status" value="1"/>
</dbReference>
<dbReference type="Proteomes" id="UP000014400">
    <property type="component" value="Unassembled WGS sequence"/>
</dbReference>
<evidence type="ECO:0000256" key="6">
    <source>
        <dbReference type="ARBA" id="ARBA00023136"/>
    </source>
</evidence>
<evidence type="ECO:0000256" key="8">
    <source>
        <dbReference type="HAMAP-Rule" id="MF_01430"/>
    </source>
</evidence>
<keyword evidence="12" id="KW-1185">Reference proteome</keyword>
<dbReference type="InterPro" id="IPR023707">
    <property type="entry name" value="OM_assembly_BamA"/>
</dbReference>
<dbReference type="GO" id="GO:0051205">
    <property type="term" value="P:protein insertion into membrane"/>
    <property type="evidence" value="ECO:0007669"/>
    <property type="project" value="UniProtKB-UniRule"/>
</dbReference>
<keyword evidence="6 8" id="KW-0472">Membrane</keyword>
<evidence type="ECO:0000256" key="2">
    <source>
        <dbReference type="ARBA" id="ARBA00022452"/>
    </source>
</evidence>
<dbReference type="PIRSF" id="PIRSF006076">
    <property type="entry name" value="OM_assembly_OMP85"/>
    <property type="match status" value="1"/>
</dbReference>
<evidence type="ECO:0000256" key="3">
    <source>
        <dbReference type="ARBA" id="ARBA00022692"/>
    </source>
</evidence>
<dbReference type="Gene3D" id="2.40.160.50">
    <property type="entry name" value="membrane protein fhac: a member of the omp85/tpsb transporter family"/>
    <property type="match status" value="1"/>
</dbReference>
<comment type="subcellular location">
    <subcellularLocation>
        <location evidence="8">Cell outer membrane</location>
    </subcellularLocation>
    <subcellularLocation>
        <location evidence="1">Membrane</location>
    </subcellularLocation>
</comment>
<dbReference type="PANTHER" id="PTHR12815">
    <property type="entry name" value="SORTING AND ASSEMBLY MACHINERY SAMM50 PROTEIN FAMILY MEMBER"/>
    <property type="match status" value="1"/>
</dbReference>
<evidence type="ECO:0000259" key="10">
    <source>
        <dbReference type="PROSITE" id="PS51779"/>
    </source>
</evidence>
<feature type="domain" description="POTRA" evidence="10">
    <location>
        <begin position="160"/>
        <end position="240"/>
    </location>
</feature>
<keyword evidence="3 8" id="KW-0812">Transmembrane</keyword>
<protein>
    <recommendedName>
        <fullName evidence="8 9">Outer membrane protein assembly factor BamA</fullName>
    </recommendedName>
</protein>
<dbReference type="NCBIfam" id="TIGR03303">
    <property type="entry name" value="OM_YaeT"/>
    <property type="match status" value="1"/>
</dbReference>
<feature type="domain" description="POTRA" evidence="10">
    <location>
        <begin position="415"/>
        <end position="489"/>
    </location>
</feature>
<dbReference type="Gene3D" id="3.10.20.310">
    <property type="entry name" value="membrane protein fhac"/>
    <property type="match status" value="5"/>
</dbReference>
<gene>
    <name evidence="8" type="primary">bamA</name>
    <name evidence="11" type="ORF">HMPREF1476_01547</name>
</gene>
<dbReference type="PATRIC" id="fig|1203554.3.peg.1626"/>
<keyword evidence="7 8" id="KW-0998">Cell outer membrane</keyword>
<evidence type="ECO:0000256" key="1">
    <source>
        <dbReference type="ARBA" id="ARBA00004370"/>
    </source>
</evidence>
<keyword evidence="4 8" id="KW-0732">Signal</keyword>
<dbReference type="InterPro" id="IPR039910">
    <property type="entry name" value="D15-like"/>
</dbReference>
<dbReference type="EMBL" id="ATCF01000022">
    <property type="protein sequence ID" value="EPD98508.1"/>
    <property type="molecule type" value="Genomic_DNA"/>
</dbReference>
<dbReference type="GO" id="GO:0009279">
    <property type="term" value="C:cell outer membrane"/>
    <property type="evidence" value="ECO:0007669"/>
    <property type="project" value="UniProtKB-SubCell"/>
</dbReference>
<dbReference type="InterPro" id="IPR010827">
    <property type="entry name" value="BamA/TamA_POTRA"/>
</dbReference>
<keyword evidence="2 8" id="KW-1134">Transmembrane beta strand</keyword>
<dbReference type="HOGENOM" id="CLU_007664_1_0_4"/>